<evidence type="ECO:0000259" key="1">
    <source>
        <dbReference type="Pfam" id="PF01850"/>
    </source>
</evidence>
<dbReference type="GO" id="GO:0016075">
    <property type="term" value="P:rRNA catabolic process"/>
    <property type="evidence" value="ECO:0007669"/>
    <property type="project" value="TreeGrafter"/>
</dbReference>
<comment type="caution">
    <text evidence="2">The sequence shown here is derived from an EMBL/GenBank/DDBJ whole genome shotgun (WGS) entry which is preliminary data.</text>
</comment>
<accession>A0A1Y3PI79</accession>
<organism evidence="2 3">
    <name type="scientific">Bacillus thermozeamaize</name>
    <dbReference type="NCBI Taxonomy" id="230954"/>
    <lineage>
        <taxon>Bacteria</taxon>
        <taxon>Bacillati</taxon>
        <taxon>Bacillota</taxon>
        <taxon>Bacilli</taxon>
        <taxon>Bacillales</taxon>
        <taxon>Bacillaceae</taxon>
        <taxon>Bacillus</taxon>
    </lineage>
</organism>
<protein>
    <recommendedName>
        <fullName evidence="1">PIN domain-containing protein</fullName>
    </recommendedName>
</protein>
<dbReference type="Pfam" id="PF01850">
    <property type="entry name" value="PIN"/>
    <property type="match status" value="1"/>
</dbReference>
<evidence type="ECO:0000313" key="2">
    <source>
        <dbReference type="EMBL" id="OUM87050.1"/>
    </source>
</evidence>
<name>A0A1Y3PI79_9BACI</name>
<dbReference type="AlphaFoldDB" id="A0A1Y3PI79"/>
<reference evidence="3" key="1">
    <citation type="submission" date="2016-06" db="EMBL/GenBank/DDBJ databases">
        <authorList>
            <person name="Nascimento L."/>
            <person name="Pereira R.V."/>
            <person name="Martins L.F."/>
            <person name="Quaggio R.B."/>
            <person name="Silva A.M."/>
            <person name="Setubal J.C."/>
        </authorList>
    </citation>
    <scope>NUCLEOTIDE SEQUENCE [LARGE SCALE GENOMIC DNA]</scope>
</reference>
<dbReference type="InterPro" id="IPR029060">
    <property type="entry name" value="PIN-like_dom_sf"/>
</dbReference>
<evidence type="ECO:0000313" key="3">
    <source>
        <dbReference type="Proteomes" id="UP000196475"/>
    </source>
</evidence>
<dbReference type="Proteomes" id="UP000196475">
    <property type="component" value="Unassembled WGS sequence"/>
</dbReference>
<dbReference type="PANTHER" id="PTHR42188">
    <property type="entry name" value="23S RRNA-SPECIFIC ENDONUCLEASE VAPC20"/>
    <property type="match status" value="1"/>
</dbReference>
<dbReference type="PANTHER" id="PTHR42188:SF1">
    <property type="entry name" value="23S RRNA-SPECIFIC ENDONUCLEASE VAPC20"/>
    <property type="match status" value="1"/>
</dbReference>
<feature type="domain" description="PIN" evidence="1">
    <location>
        <begin position="6"/>
        <end position="130"/>
    </location>
</feature>
<dbReference type="GO" id="GO:0004521">
    <property type="term" value="F:RNA endonuclease activity"/>
    <property type="evidence" value="ECO:0007669"/>
    <property type="project" value="InterPro"/>
</dbReference>
<dbReference type="InterPro" id="IPR002716">
    <property type="entry name" value="PIN_dom"/>
</dbReference>
<dbReference type="EMBL" id="LZRT01000080">
    <property type="protein sequence ID" value="OUM87050.1"/>
    <property type="molecule type" value="Genomic_DNA"/>
</dbReference>
<proteinExistence type="predicted"/>
<dbReference type="Gene3D" id="3.40.50.1010">
    <property type="entry name" value="5'-nuclease"/>
    <property type="match status" value="1"/>
</dbReference>
<dbReference type="InterPro" id="IPR039018">
    <property type="entry name" value="VapC20-like"/>
</dbReference>
<sequence>MERDSIFLDTGAWIALVNSRDQWHQQAKKTYQMMPRYWERVSSIMVISETYTFLRYRMHADVAIQFLRIIEEAEEEGYLKVHYLDYGIRKLSEQILHDFQDQNLSYVDATSIAIMKLLGIRKVFGFDHHFLSSGFELVPSLDGNMH</sequence>
<gene>
    <name evidence="2" type="ORF">BAA01_16715</name>
</gene>
<dbReference type="SUPFAM" id="SSF88723">
    <property type="entry name" value="PIN domain-like"/>
    <property type="match status" value="1"/>
</dbReference>